<dbReference type="PROSITE" id="PS50893">
    <property type="entry name" value="ABC_TRANSPORTER_2"/>
    <property type="match status" value="1"/>
</dbReference>
<accession>A0ABX7PJQ8</accession>
<evidence type="ECO:0000256" key="2">
    <source>
        <dbReference type="ARBA" id="ARBA00022692"/>
    </source>
</evidence>
<dbReference type="Gene3D" id="3.40.50.300">
    <property type="entry name" value="P-loop containing nucleotide triphosphate hydrolases"/>
    <property type="match status" value="1"/>
</dbReference>
<feature type="transmembrane region" description="Helical" evidence="8">
    <location>
        <begin position="384"/>
        <end position="404"/>
    </location>
</feature>
<sequence>MRGSGTCSIGTVAGELPERAGRCLPSRRRTKVRCCCVGTCARAHRQSERDAEDPEAGTDGVHGALPLVVGDVEGRRCERWPQPPPGRPVDNLRRPSSSAVRNRLHRARVGLRFTSGEQGSVATAGSTPSTGTTSAGFGVLWVAIKREPWIFTLSTVGSVLFGALTVADAWVLGWSTDHVVLPAFKNGEIGGGLLWAVLGLFVGVAILRAVGIVARRLGAGVMQYRMQAHSRRAVTRQYLRLPMEWHQRHPTGELLSNANSDVEAAWGPIAPLPMAVGTVAMMVIAVVQMLLTDLALATVGLLVFPVVIGTNVVYQRLAQGWATRAQQLRAELSEIAHESFDGALVVKTLGREPEETERFRAKAVELREANIRVGRIRAAFDPTLAALPNLAVLVVLVLGVHRVMSGATVAGDVVTVTYLLTVVAFPIRSIGWLLGDFPRSVVGYRRVAAVLRASGAMEYGDQVLPAHEGGARLEVAGAEFGYTPDRPLLRDLSFDVAPGRTVALVGATASGKSTLTTLVARLVDVDGGAIRVDGTDVRDLRRGALAEVLAVVPQTAFLFDDTVRGNVTLGLDVPDADVWEALRTAQADGFVAALPDGLDTRLGERGTTLSGGQRQRLSLARALVRRPRLLVLDDATSAVDPEVEARILGALGSTDTTLVVVAYRKATIGLADEVLYLVDGAIADRGPHDELVARNADYARLVNAYETDEQEVPA</sequence>
<feature type="region of interest" description="Disordered" evidence="7">
    <location>
        <begin position="80"/>
        <end position="100"/>
    </location>
</feature>
<feature type="transmembrane region" description="Helical" evidence="8">
    <location>
        <begin position="269"/>
        <end position="288"/>
    </location>
</feature>
<keyword evidence="5 8" id="KW-1133">Transmembrane helix</keyword>
<comment type="subcellular location">
    <subcellularLocation>
        <location evidence="1">Cell membrane</location>
        <topology evidence="1">Multi-pass membrane protein</topology>
    </subcellularLocation>
</comment>
<dbReference type="PROSITE" id="PS00211">
    <property type="entry name" value="ABC_TRANSPORTER_1"/>
    <property type="match status" value="1"/>
</dbReference>
<gene>
    <name evidence="11" type="ORF">CFH99_10855</name>
</gene>
<dbReference type="SUPFAM" id="SSF90123">
    <property type="entry name" value="ABC transporter transmembrane region"/>
    <property type="match status" value="1"/>
</dbReference>
<feature type="domain" description="ABC transmembrane type-1" evidence="10">
    <location>
        <begin position="153"/>
        <end position="439"/>
    </location>
</feature>
<evidence type="ECO:0000256" key="4">
    <source>
        <dbReference type="ARBA" id="ARBA00022840"/>
    </source>
</evidence>
<keyword evidence="6 8" id="KW-0472">Membrane</keyword>
<dbReference type="Pfam" id="PF00664">
    <property type="entry name" value="ABC_membrane"/>
    <property type="match status" value="1"/>
</dbReference>
<evidence type="ECO:0000256" key="7">
    <source>
        <dbReference type="SAM" id="MobiDB-lite"/>
    </source>
</evidence>
<dbReference type="Gene3D" id="1.20.1560.10">
    <property type="entry name" value="ABC transporter type 1, transmembrane domain"/>
    <property type="match status" value="1"/>
</dbReference>
<dbReference type="InterPro" id="IPR003593">
    <property type="entry name" value="AAA+_ATPase"/>
</dbReference>
<dbReference type="PROSITE" id="PS50929">
    <property type="entry name" value="ABC_TM1F"/>
    <property type="match status" value="1"/>
</dbReference>
<feature type="transmembrane region" description="Helical" evidence="8">
    <location>
        <begin position="149"/>
        <end position="172"/>
    </location>
</feature>
<dbReference type="InterPro" id="IPR017871">
    <property type="entry name" value="ABC_transporter-like_CS"/>
</dbReference>
<evidence type="ECO:0000313" key="11">
    <source>
        <dbReference type="EMBL" id="QSR26126.1"/>
    </source>
</evidence>
<feature type="transmembrane region" description="Helical" evidence="8">
    <location>
        <begin position="294"/>
        <end position="314"/>
    </location>
</feature>
<keyword evidence="4" id="KW-0067">ATP-binding</keyword>
<dbReference type="InterPro" id="IPR039421">
    <property type="entry name" value="Type_1_exporter"/>
</dbReference>
<dbReference type="PANTHER" id="PTHR24221">
    <property type="entry name" value="ATP-BINDING CASSETTE SUB-FAMILY B"/>
    <property type="match status" value="1"/>
</dbReference>
<dbReference type="InterPro" id="IPR027417">
    <property type="entry name" value="P-loop_NTPase"/>
</dbReference>
<evidence type="ECO:0000256" key="5">
    <source>
        <dbReference type="ARBA" id="ARBA00022989"/>
    </source>
</evidence>
<evidence type="ECO:0000256" key="6">
    <source>
        <dbReference type="ARBA" id="ARBA00023136"/>
    </source>
</evidence>
<dbReference type="EMBL" id="CP022295">
    <property type="protein sequence ID" value="QSR26126.1"/>
    <property type="molecule type" value="Genomic_DNA"/>
</dbReference>
<proteinExistence type="predicted"/>
<evidence type="ECO:0000259" key="9">
    <source>
        <dbReference type="PROSITE" id="PS50893"/>
    </source>
</evidence>
<evidence type="ECO:0000256" key="1">
    <source>
        <dbReference type="ARBA" id="ARBA00004651"/>
    </source>
</evidence>
<evidence type="ECO:0000256" key="8">
    <source>
        <dbReference type="SAM" id="Phobius"/>
    </source>
</evidence>
<organism evidence="11 12">
    <name type="scientific">Nocardioides aromaticivorans</name>
    <dbReference type="NCBI Taxonomy" id="200618"/>
    <lineage>
        <taxon>Bacteria</taxon>
        <taxon>Bacillati</taxon>
        <taxon>Actinomycetota</taxon>
        <taxon>Actinomycetes</taxon>
        <taxon>Propionibacteriales</taxon>
        <taxon>Nocardioidaceae</taxon>
        <taxon>Nocardioides</taxon>
    </lineage>
</organism>
<dbReference type="SUPFAM" id="SSF52540">
    <property type="entry name" value="P-loop containing nucleoside triphosphate hydrolases"/>
    <property type="match status" value="1"/>
</dbReference>
<dbReference type="SMART" id="SM00382">
    <property type="entry name" value="AAA"/>
    <property type="match status" value="1"/>
</dbReference>
<feature type="transmembrane region" description="Helical" evidence="8">
    <location>
        <begin position="192"/>
        <end position="214"/>
    </location>
</feature>
<evidence type="ECO:0000313" key="12">
    <source>
        <dbReference type="Proteomes" id="UP000662818"/>
    </source>
</evidence>
<evidence type="ECO:0000259" key="10">
    <source>
        <dbReference type="PROSITE" id="PS50929"/>
    </source>
</evidence>
<dbReference type="InterPro" id="IPR036640">
    <property type="entry name" value="ABC1_TM_sf"/>
</dbReference>
<dbReference type="PANTHER" id="PTHR24221:SF654">
    <property type="entry name" value="ATP-BINDING CASSETTE SUB-FAMILY B MEMBER 6"/>
    <property type="match status" value="1"/>
</dbReference>
<keyword evidence="2 8" id="KW-0812">Transmembrane</keyword>
<protein>
    <submittedName>
        <fullName evidence="11">ABC transporter permease</fullName>
    </submittedName>
</protein>
<keyword evidence="3" id="KW-0547">Nucleotide-binding</keyword>
<evidence type="ECO:0000256" key="3">
    <source>
        <dbReference type="ARBA" id="ARBA00022741"/>
    </source>
</evidence>
<reference evidence="11 12" key="1">
    <citation type="submission" date="2017-06" db="EMBL/GenBank/DDBJ databases">
        <title>Complete Genome Sequence of the Soil Carbazole-Degrading Bacterium Nocardioides aromaticivorans IC177.</title>
        <authorList>
            <person name="Vejarano F."/>
            <person name="Suzuki-Minakuchi C."/>
            <person name="Ohtsubo Y."/>
            <person name="Tsuda M."/>
            <person name="Okada K."/>
            <person name="Nojiri H."/>
        </authorList>
    </citation>
    <scope>NUCLEOTIDE SEQUENCE [LARGE SCALE GENOMIC DNA]</scope>
    <source>
        <strain evidence="11 12">IC177</strain>
    </source>
</reference>
<name>A0ABX7PJQ8_9ACTN</name>
<keyword evidence="12" id="KW-1185">Reference proteome</keyword>
<dbReference type="Pfam" id="PF00005">
    <property type="entry name" value="ABC_tran"/>
    <property type="match status" value="1"/>
</dbReference>
<feature type="domain" description="ABC transporter" evidence="9">
    <location>
        <begin position="473"/>
        <end position="704"/>
    </location>
</feature>
<feature type="transmembrane region" description="Helical" evidence="8">
    <location>
        <begin position="416"/>
        <end position="435"/>
    </location>
</feature>
<dbReference type="InterPro" id="IPR003439">
    <property type="entry name" value="ABC_transporter-like_ATP-bd"/>
</dbReference>
<dbReference type="InterPro" id="IPR011527">
    <property type="entry name" value="ABC1_TM_dom"/>
</dbReference>
<dbReference type="Proteomes" id="UP000662818">
    <property type="component" value="Chromosome"/>
</dbReference>